<comment type="cofactor">
    <cofactor evidence="12">
        <name>Mg(2+)</name>
        <dbReference type="ChEBI" id="CHEBI:18420"/>
    </cofactor>
    <text evidence="12">Requires a divalent cation, most likely magnesium in vivo, as an electrophilic catalyst to aid phosphoryl group transfer. It is the chelate of the metal and the nucleotide that is the actual substrate.</text>
</comment>
<name>A0A7L5AMH3_9MICO</name>
<dbReference type="UniPathway" id="UPA00916">
    <property type="reaction ID" value="UER00889"/>
</dbReference>
<evidence type="ECO:0000256" key="10">
    <source>
        <dbReference type="ARBA" id="ARBA00022958"/>
    </source>
</evidence>
<dbReference type="InterPro" id="IPR002173">
    <property type="entry name" value="Carboh/pur_kinase_PfkB_CS"/>
</dbReference>
<comment type="caution">
    <text evidence="12">Lacks conserved residue(s) required for the propagation of feature annotation.</text>
</comment>
<feature type="binding site" evidence="12">
    <location>
        <begin position="216"/>
        <end position="221"/>
    </location>
    <ligand>
        <name>ATP</name>
        <dbReference type="ChEBI" id="CHEBI:30616"/>
    </ligand>
</feature>
<dbReference type="EC" id="2.7.1.15" evidence="2 12"/>
<dbReference type="CDD" id="cd01174">
    <property type="entry name" value="ribokinase"/>
    <property type="match status" value="1"/>
</dbReference>
<feature type="binding site" evidence="12">
    <location>
        <position position="243"/>
    </location>
    <ligand>
        <name>K(+)</name>
        <dbReference type="ChEBI" id="CHEBI:29103"/>
    </ligand>
</feature>
<comment type="catalytic activity">
    <reaction evidence="12">
        <text>D-ribose + ATP = D-ribose 5-phosphate + ADP + H(+)</text>
        <dbReference type="Rhea" id="RHEA:13697"/>
        <dbReference type="ChEBI" id="CHEBI:15378"/>
        <dbReference type="ChEBI" id="CHEBI:30616"/>
        <dbReference type="ChEBI" id="CHEBI:47013"/>
        <dbReference type="ChEBI" id="CHEBI:78346"/>
        <dbReference type="ChEBI" id="CHEBI:456216"/>
        <dbReference type="EC" id="2.7.1.15"/>
    </reaction>
</comment>
<evidence type="ECO:0000256" key="5">
    <source>
        <dbReference type="ARBA" id="ARBA00022723"/>
    </source>
</evidence>
<dbReference type="PANTHER" id="PTHR10584">
    <property type="entry name" value="SUGAR KINASE"/>
    <property type="match status" value="1"/>
</dbReference>
<feature type="binding site" evidence="12">
    <location>
        <position position="142"/>
    </location>
    <ligand>
        <name>substrate</name>
    </ligand>
</feature>
<accession>A0A7L5AMH3</accession>
<keyword evidence="12" id="KW-0963">Cytoplasm</keyword>
<evidence type="ECO:0000256" key="11">
    <source>
        <dbReference type="ARBA" id="ARBA00023277"/>
    </source>
</evidence>
<comment type="function">
    <text evidence="12">Catalyzes the phosphorylation of ribose at O-5 in a reaction requiring ATP and magnesium. The resulting D-ribose-5-phosphate can then be used either for sythesis of nucleotides, histidine, and tryptophan, or as a component of the pentose phosphate pathway.</text>
</comment>
<evidence type="ECO:0000256" key="4">
    <source>
        <dbReference type="ARBA" id="ARBA00022679"/>
    </source>
</evidence>
<dbReference type="GO" id="GO:0005829">
    <property type="term" value="C:cytosol"/>
    <property type="evidence" value="ECO:0007669"/>
    <property type="project" value="TreeGrafter"/>
</dbReference>
<dbReference type="EMBL" id="CP017146">
    <property type="protein sequence ID" value="QHO70524.1"/>
    <property type="molecule type" value="Genomic_DNA"/>
</dbReference>
<sequence length="305" mass="30398">MDPQHAGVVVIGSANMDIVFALDRAPSPGETVLANSAALYPGGKGLNQAVAAARAGAPTAFVGALGSDDHGDALAEVLSADGIGADLVRRSTAPTGQAFIVVDGNGENTIIVASGANATMLNLASEARAAIAEAAVLLMQLELPLPIVIEAAAAARSAGTTVMLNAAPARKLPDEILDHLDYLIVNEHEACLVAGDDDLDRASSALAARVPRLIVTLGSQGSVLYADRVEAGRVAASVVTAVDTTGAGDTYCGAFAAAIAQGLDLTAAAAFASAAAALSVQALGAVPSIPTRARIEAMIGKMAGW</sequence>
<feature type="binding site" evidence="12">
    <location>
        <position position="284"/>
    </location>
    <ligand>
        <name>K(+)</name>
        <dbReference type="ChEBI" id="CHEBI:29103"/>
    </ligand>
</feature>
<dbReference type="InterPro" id="IPR029056">
    <property type="entry name" value="Ribokinase-like"/>
</dbReference>
<keyword evidence="15" id="KW-1185">Reference proteome</keyword>
<proteinExistence type="inferred from homology"/>
<reference evidence="14 15" key="1">
    <citation type="submission" date="2016-09" db="EMBL/GenBank/DDBJ databases">
        <title>Complete genome sequence of microbes from the polar regions.</title>
        <authorList>
            <person name="Liao L."/>
            <person name="Chen B."/>
        </authorList>
    </citation>
    <scope>NUCLEOTIDE SEQUENCE [LARGE SCALE GENOMIC DNA]</scope>
    <source>
        <strain evidence="14 15">ZS314</strain>
    </source>
</reference>
<dbReference type="GO" id="GO:0046872">
    <property type="term" value="F:metal ion binding"/>
    <property type="evidence" value="ECO:0007669"/>
    <property type="project" value="UniProtKB-KW"/>
</dbReference>
<feature type="binding site" evidence="12">
    <location>
        <begin position="15"/>
        <end position="17"/>
    </location>
    <ligand>
        <name>substrate</name>
    </ligand>
</feature>
<feature type="domain" description="Carbohydrate kinase PfkB" evidence="13">
    <location>
        <begin position="8"/>
        <end position="291"/>
    </location>
</feature>
<evidence type="ECO:0000313" key="14">
    <source>
        <dbReference type="EMBL" id="QHO70524.1"/>
    </source>
</evidence>
<feature type="binding site" evidence="12">
    <location>
        <position position="245"/>
    </location>
    <ligand>
        <name>K(+)</name>
        <dbReference type="ChEBI" id="CHEBI:29103"/>
    </ligand>
</feature>
<dbReference type="GO" id="GO:0004747">
    <property type="term" value="F:ribokinase activity"/>
    <property type="evidence" value="ECO:0007669"/>
    <property type="project" value="UniProtKB-UniRule"/>
</dbReference>
<dbReference type="PRINTS" id="PR00990">
    <property type="entry name" value="RIBOKINASE"/>
</dbReference>
<dbReference type="Pfam" id="PF00294">
    <property type="entry name" value="PfkB"/>
    <property type="match status" value="1"/>
</dbReference>
<comment type="activity regulation">
    <text evidence="12">Activated by a monovalent cation that binds near, but not in, the active site. The most likely occupant of the site in vivo is potassium. Ion binding induces a conformational change that may alter substrate affinity.</text>
</comment>
<evidence type="ECO:0000256" key="3">
    <source>
        <dbReference type="ARBA" id="ARBA00016943"/>
    </source>
</evidence>
<evidence type="ECO:0000256" key="1">
    <source>
        <dbReference type="ARBA" id="ARBA00005380"/>
    </source>
</evidence>
<keyword evidence="4 12" id="KW-0808">Transferase</keyword>
<keyword evidence="8 12" id="KW-0067">ATP-binding</keyword>
<evidence type="ECO:0000259" key="13">
    <source>
        <dbReference type="Pfam" id="PF00294"/>
    </source>
</evidence>
<feature type="binding site" evidence="12">
    <location>
        <begin position="43"/>
        <end position="47"/>
    </location>
    <ligand>
        <name>substrate</name>
    </ligand>
</feature>
<dbReference type="KEGG" id="mant:BHD05_13570"/>
<evidence type="ECO:0000256" key="2">
    <source>
        <dbReference type="ARBA" id="ARBA00012035"/>
    </source>
</evidence>
<keyword evidence="6 12" id="KW-0547">Nucleotide-binding</keyword>
<evidence type="ECO:0000256" key="8">
    <source>
        <dbReference type="ARBA" id="ARBA00022840"/>
    </source>
</evidence>
<comment type="similarity">
    <text evidence="1">Belongs to the carbohydrate kinase pfkB family.</text>
</comment>
<dbReference type="SUPFAM" id="SSF53613">
    <property type="entry name" value="Ribokinase-like"/>
    <property type="match status" value="1"/>
</dbReference>
<feature type="binding site" evidence="12">
    <location>
        <position position="288"/>
    </location>
    <ligand>
        <name>K(+)</name>
        <dbReference type="ChEBI" id="CHEBI:29103"/>
    </ligand>
</feature>
<keyword evidence="9 12" id="KW-0460">Magnesium</keyword>
<dbReference type="Proteomes" id="UP000464507">
    <property type="component" value="Chromosome"/>
</dbReference>
<dbReference type="AlphaFoldDB" id="A0A7L5AMH3"/>
<feature type="binding site" evidence="12">
    <location>
        <position position="279"/>
    </location>
    <ligand>
        <name>K(+)</name>
        <dbReference type="ChEBI" id="CHEBI:29103"/>
    </ligand>
</feature>
<dbReference type="PROSITE" id="PS00584">
    <property type="entry name" value="PFKB_KINASES_2"/>
    <property type="match status" value="1"/>
</dbReference>
<gene>
    <name evidence="12" type="primary">rbsK</name>
    <name evidence="14" type="ORF">BHD05_13570</name>
</gene>
<evidence type="ECO:0000256" key="9">
    <source>
        <dbReference type="ARBA" id="ARBA00022842"/>
    </source>
</evidence>
<evidence type="ECO:0000256" key="6">
    <source>
        <dbReference type="ARBA" id="ARBA00022741"/>
    </source>
</evidence>
<comment type="subcellular location">
    <subcellularLocation>
        <location evidence="12">Cytoplasm</location>
    </subcellularLocation>
</comment>
<feature type="binding site" evidence="12">
    <location>
        <position position="249"/>
    </location>
    <ligand>
        <name>substrate</name>
    </ligand>
</feature>
<feature type="binding site" evidence="12">
    <location>
        <position position="186"/>
    </location>
    <ligand>
        <name>ATP</name>
        <dbReference type="ChEBI" id="CHEBI:30616"/>
    </ligand>
</feature>
<organism evidence="14 15">
    <name type="scientific">Marisediminicola antarctica</name>
    <dbReference type="NCBI Taxonomy" id="674079"/>
    <lineage>
        <taxon>Bacteria</taxon>
        <taxon>Bacillati</taxon>
        <taxon>Actinomycetota</taxon>
        <taxon>Actinomycetes</taxon>
        <taxon>Micrococcales</taxon>
        <taxon>Microbacteriaceae</taxon>
        <taxon>Marisediminicola</taxon>
    </lineage>
</organism>
<dbReference type="InterPro" id="IPR011611">
    <property type="entry name" value="PfkB_dom"/>
</dbReference>
<dbReference type="OrthoDB" id="9775849at2"/>
<feature type="active site" description="Proton acceptor" evidence="12">
    <location>
        <position position="249"/>
    </location>
</feature>
<keyword evidence="10 12" id="KW-0630">Potassium</keyword>
<dbReference type="GO" id="GO:0019303">
    <property type="term" value="P:D-ribose catabolic process"/>
    <property type="evidence" value="ECO:0007669"/>
    <property type="project" value="UniProtKB-UniRule"/>
</dbReference>
<dbReference type="GO" id="GO:0005524">
    <property type="term" value="F:ATP binding"/>
    <property type="evidence" value="ECO:0007669"/>
    <property type="project" value="UniProtKB-UniRule"/>
</dbReference>
<comment type="subunit">
    <text evidence="12">Homodimer.</text>
</comment>
<keyword evidence="5 12" id="KW-0479">Metal-binding</keyword>
<comment type="pathway">
    <text evidence="12">Carbohydrate metabolism; D-ribose degradation; D-ribose 5-phosphate from beta-D-ribopyranose: step 2/2.</text>
</comment>
<dbReference type="RefSeq" id="WP_161886907.1">
    <property type="nucleotide sequence ID" value="NZ_CP017146.1"/>
</dbReference>
<keyword evidence="11 12" id="KW-0119">Carbohydrate metabolism</keyword>
<feature type="binding site" evidence="12">
    <location>
        <begin position="248"/>
        <end position="249"/>
    </location>
    <ligand>
        <name>ATP</name>
        <dbReference type="ChEBI" id="CHEBI:30616"/>
    </ligand>
</feature>
<comment type="similarity">
    <text evidence="12">Belongs to the carbohydrate kinase PfkB family. Ribokinase subfamily.</text>
</comment>
<dbReference type="InterPro" id="IPR002139">
    <property type="entry name" value="Ribo/fructo_kinase"/>
</dbReference>
<evidence type="ECO:0000313" key="15">
    <source>
        <dbReference type="Proteomes" id="UP000464507"/>
    </source>
</evidence>
<dbReference type="InterPro" id="IPR011877">
    <property type="entry name" value="Ribokinase"/>
</dbReference>
<evidence type="ECO:0000256" key="12">
    <source>
        <dbReference type="HAMAP-Rule" id="MF_01987"/>
    </source>
</evidence>
<dbReference type="HAMAP" id="MF_01987">
    <property type="entry name" value="Ribokinase"/>
    <property type="match status" value="1"/>
</dbReference>
<protein>
    <recommendedName>
        <fullName evidence="3 12">Ribokinase</fullName>
        <shortName evidence="12">RK</shortName>
        <ecNumber evidence="2 12">2.7.1.15</ecNumber>
    </recommendedName>
</protein>
<feature type="binding site" evidence="12">
    <location>
        <position position="282"/>
    </location>
    <ligand>
        <name>K(+)</name>
        <dbReference type="ChEBI" id="CHEBI:29103"/>
    </ligand>
</feature>
<dbReference type="PANTHER" id="PTHR10584:SF166">
    <property type="entry name" value="RIBOKINASE"/>
    <property type="match status" value="1"/>
</dbReference>
<dbReference type="Gene3D" id="3.40.1190.20">
    <property type="match status" value="1"/>
</dbReference>
<evidence type="ECO:0000256" key="7">
    <source>
        <dbReference type="ARBA" id="ARBA00022777"/>
    </source>
</evidence>
<keyword evidence="7 12" id="KW-0418">Kinase</keyword>